<name>A0ABP7LGM0_9SPHN</name>
<evidence type="ECO:0000256" key="3">
    <source>
        <dbReference type="ARBA" id="ARBA00023163"/>
    </source>
</evidence>
<evidence type="ECO:0000313" key="6">
    <source>
        <dbReference type="Proteomes" id="UP001500827"/>
    </source>
</evidence>
<dbReference type="InterPro" id="IPR014710">
    <property type="entry name" value="RmlC-like_jellyroll"/>
</dbReference>
<dbReference type="Gene3D" id="2.60.120.10">
    <property type="entry name" value="Jelly Rolls"/>
    <property type="match status" value="1"/>
</dbReference>
<proteinExistence type="predicted"/>
<dbReference type="InterPro" id="IPR012318">
    <property type="entry name" value="HTH_CRP"/>
</dbReference>
<evidence type="ECO:0000256" key="2">
    <source>
        <dbReference type="ARBA" id="ARBA00023125"/>
    </source>
</evidence>
<dbReference type="PROSITE" id="PS51063">
    <property type="entry name" value="HTH_CRP_2"/>
    <property type="match status" value="1"/>
</dbReference>
<evidence type="ECO:0000259" key="4">
    <source>
        <dbReference type="PROSITE" id="PS51063"/>
    </source>
</evidence>
<dbReference type="InterPro" id="IPR036390">
    <property type="entry name" value="WH_DNA-bd_sf"/>
</dbReference>
<keyword evidence="1" id="KW-0805">Transcription regulation</keyword>
<dbReference type="PANTHER" id="PTHR24567">
    <property type="entry name" value="CRP FAMILY TRANSCRIPTIONAL REGULATORY PROTEIN"/>
    <property type="match status" value="1"/>
</dbReference>
<keyword evidence="3" id="KW-0804">Transcription</keyword>
<dbReference type="Pfam" id="PF13545">
    <property type="entry name" value="HTH_Crp_2"/>
    <property type="match status" value="1"/>
</dbReference>
<evidence type="ECO:0000313" key="5">
    <source>
        <dbReference type="EMBL" id="GAA3900681.1"/>
    </source>
</evidence>
<dbReference type="SUPFAM" id="SSF46785">
    <property type="entry name" value="Winged helix' DNA-binding domain"/>
    <property type="match status" value="1"/>
</dbReference>
<dbReference type="SUPFAM" id="SSF51206">
    <property type="entry name" value="cAMP-binding domain-like"/>
    <property type="match status" value="1"/>
</dbReference>
<dbReference type="Proteomes" id="UP001500827">
    <property type="component" value="Unassembled WGS sequence"/>
</dbReference>
<protein>
    <submittedName>
        <fullName evidence="5">Crp/Fnr family transcriptional regulator</fullName>
    </submittedName>
</protein>
<evidence type="ECO:0000256" key="1">
    <source>
        <dbReference type="ARBA" id="ARBA00023015"/>
    </source>
</evidence>
<organism evidence="5 6">
    <name type="scientific">Sphingomonas limnosediminicola</name>
    <dbReference type="NCBI Taxonomy" id="940133"/>
    <lineage>
        <taxon>Bacteria</taxon>
        <taxon>Pseudomonadati</taxon>
        <taxon>Pseudomonadota</taxon>
        <taxon>Alphaproteobacteria</taxon>
        <taxon>Sphingomonadales</taxon>
        <taxon>Sphingomonadaceae</taxon>
        <taxon>Sphingomonas</taxon>
    </lineage>
</organism>
<dbReference type="InterPro" id="IPR050397">
    <property type="entry name" value="Env_Response_Regulators"/>
</dbReference>
<dbReference type="SMART" id="SM00419">
    <property type="entry name" value="HTH_CRP"/>
    <property type="match status" value="1"/>
</dbReference>
<sequence>MLGVKDVAETATDESNQADEAFAGNRLLATFSREARALIEPQGVLEQTQVGDIVLTRGEQVESSVFPIGSTMVSMTVELNGGRSVEVASIGREGAVGGIISCGQAPAYSRAIVLVGGPVFRVSMGALEDAKKRSGFISNIFCRFSDYLLAQVMQSVACNAFHSIPERAARWLLHAQDRAGDRIELTQEAFAGLLGVQRTTVNAVIRSLQSEGLVSTGRGVVRVTDRAGLKRRACECYQRLEDHFGAVIGTSGTGGPR</sequence>
<gene>
    <name evidence="5" type="ORF">GCM10022276_19340</name>
</gene>
<comment type="caution">
    <text evidence="5">The sequence shown here is derived from an EMBL/GenBank/DDBJ whole genome shotgun (WGS) entry which is preliminary data.</text>
</comment>
<keyword evidence="2" id="KW-0238">DNA-binding</keyword>
<dbReference type="PANTHER" id="PTHR24567:SF74">
    <property type="entry name" value="HTH-TYPE TRANSCRIPTIONAL REGULATOR ARCR"/>
    <property type="match status" value="1"/>
</dbReference>
<accession>A0ABP7LGM0</accession>
<dbReference type="InterPro" id="IPR018490">
    <property type="entry name" value="cNMP-bd_dom_sf"/>
</dbReference>
<reference evidence="6" key="1">
    <citation type="journal article" date="2019" name="Int. J. Syst. Evol. Microbiol.">
        <title>The Global Catalogue of Microorganisms (GCM) 10K type strain sequencing project: providing services to taxonomists for standard genome sequencing and annotation.</title>
        <authorList>
            <consortium name="The Broad Institute Genomics Platform"/>
            <consortium name="The Broad Institute Genome Sequencing Center for Infectious Disease"/>
            <person name="Wu L."/>
            <person name="Ma J."/>
        </authorList>
    </citation>
    <scope>NUCLEOTIDE SEQUENCE [LARGE SCALE GENOMIC DNA]</scope>
    <source>
        <strain evidence="6">JCM 17543</strain>
    </source>
</reference>
<keyword evidence="6" id="KW-1185">Reference proteome</keyword>
<dbReference type="EMBL" id="BAABBM010000001">
    <property type="protein sequence ID" value="GAA3900681.1"/>
    <property type="molecule type" value="Genomic_DNA"/>
</dbReference>
<feature type="domain" description="HTH crp-type" evidence="4">
    <location>
        <begin position="162"/>
        <end position="227"/>
    </location>
</feature>